<dbReference type="EMBL" id="MU117971">
    <property type="protein sequence ID" value="KAF9652077.1"/>
    <property type="molecule type" value="Genomic_DNA"/>
</dbReference>
<keyword evidence="2" id="KW-1185">Reference proteome</keyword>
<evidence type="ECO:0000313" key="1">
    <source>
        <dbReference type="EMBL" id="KAF9652077.1"/>
    </source>
</evidence>
<organism evidence="1 2">
    <name type="scientific">Thelephora ganbajun</name>
    <name type="common">Ganba fungus</name>
    <dbReference type="NCBI Taxonomy" id="370292"/>
    <lineage>
        <taxon>Eukaryota</taxon>
        <taxon>Fungi</taxon>
        <taxon>Dikarya</taxon>
        <taxon>Basidiomycota</taxon>
        <taxon>Agaricomycotina</taxon>
        <taxon>Agaricomycetes</taxon>
        <taxon>Thelephorales</taxon>
        <taxon>Thelephoraceae</taxon>
        <taxon>Thelephora</taxon>
    </lineage>
</organism>
<comment type="caution">
    <text evidence="1">The sequence shown here is derived from an EMBL/GenBank/DDBJ whole genome shotgun (WGS) entry which is preliminary data.</text>
</comment>
<name>A0ACB6ZR44_THEGA</name>
<proteinExistence type="predicted"/>
<reference evidence="1" key="1">
    <citation type="submission" date="2019-10" db="EMBL/GenBank/DDBJ databases">
        <authorList>
            <consortium name="DOE Joint Genome Institute"/>
            <person name="Kuo A."/>
            <person name="Miyauchi S."/>
            <person name="Kiss E."/>
            <person name="Drula E."/>
            <person name="Kohler A."/>
            <person name="Sanchez-Garcia M."/>
            <person name="Andreopoulos B."/>
            <person name="Barry K.W."/>
            <person name="Bonito G."/>
            <person name="Buee M."/>
            <person name="Carver A."/>
            <person name="Chen C."/>
            <person name="Cichocki N."/>
            <person name="Clum A."/>
            <person name="Culley D."/>
            <person name="Crous P.W."/>
            <person name="Fauchery L."/>
            <person name="Girlanda M."/>
            <person name="Hayes R."/>
            <person name="Keri Z."/>
            <person name="Labutti K."/>
            <person name="Lipzen A."/>
            <person name="Lombard V."/>
            <person name="Magnuson J."/>
            <person name="Maillard F."/>
            <person name="Morin E."/>
            <person name="Murat C."/>
            <person name="Nolan M."/>
            <person name="Ohm R."/>
            <person name="Pangilinan J."/>
            <person name="Pereira M."/>
            <person name="Perotto S."/>
            <person name="Peter M."/>
            <person name="Riley R."/>
            <person name="Sitrit Y."/>
            <person name="Stielow B."/>
            <person name="Szollosi G."/>
            <person name="Zifcakova L."/>
            <person name="Stursova M."/>
            <person name="Spatafora J.W."/>
            <person name="Tedersoo L."/>
            <person name="Vaario L.-M."/>
            <person name="Yamada A."/>
            <person name="Yan M."/>
            <person name="Wang P."/>
            <person name="Xu J."/>
            <person name="Bruns T."/>
            <person name="Baldrian P."/>
            <person name="Vilgalys R."/>
            <person name="Henrissat B."/>
            <person name="Grigoriev I.V."/>
            <person name="Hibbett D."/>
            <person name="Nagy L.G."/>
            <person name="Martin F.M."/>
        </authorList>
    </citation>
    <scope>NUCLEOTIDE SEQUENCE</scope>
    <source>
        <strain evidence="1">P2</strain>
    </source>
</reference>
<dbReference type="Proteomes" id="UP000886501">
    <property type="component" value="Unassembled WGS sequence"/>
</dbReference>
<sequence length="339" mass="37338">MGRYASALEIYGRFLYASTFGSYLFVPKSKFTERDVPDLTEKVVIVTGGNAGIGKAICKVVLLEKNAKVYLATRSEARAKAAIAELLVETGKEASWLELDLSSLQSIEKAATEFHSKETKLHILFNNAGVLSFSDALTADGYDITFGTNVLGHFYFTELLIPALYRASTPEHKSRVINLSSQMGIIGVSAFGSGLDFSTFKDSPTRRKIFGYTSYSQSKLGNTVHTQEFARRYGNKIISVSVHPGQISAETLDPSSALSQFLFKLVLYPTPMGAITPLYGGTSPEVENLNGEYLTQWARLGTPRSNDPVLGKELWTWLEEQVEGREYLVTIRVEVASLN</sequence>
<reference evidence="1" key="2">
    <citation type="journal article" date="2020" name="Nat. Commun.">
        <title>Large-scale genome sequencing of mycorrhizal fungi provides insights into the early evolution of symbiotic traits.</title>
        <authorList>
            <person name="Miyauchi S."/>
            <person name="Kiss E."/>
            <person name="Kuo A."/>
            <person name="Drula E."/>
            <person name="Kohler A."/>
            <person name="Sanchez-Garcia M."/>
            <person name="Morin E."/>
            <person name="Andreopoulos B."/>
            <person name="Barry K.W."/>
            <person name="Bonito G."/>
            <person name="Buee M."/>
            <person name="Carver A."/>
            <person name="Chen C."/>
            <person name="Cichocki N."/>
            <person name="Clum A."/>
            <person name="Culley D."/>
            <person name="Crous P.W."/>
            <person name="Fauchery L."/>
            <person name="Girlanda M."/>
            <person name="Hayes R.D."/>
            <person name="Keri Z."/>
            <person name="LaButti K."/>
            <person name="Lipzen A."/>
            <person name="Lombard V."/>
            <person name="Magnuson J."/>
            <person name="Maillard F."/>
            <person name="Murat C."/>
            <person name="Nolan M."/>
            <person name="Ohm R.A."/>
            <person name="Pangilinan J."/>
            <person name="Pereira M.F."/>
            <person name="Perotto S."/>
            <person name="Peter M."/>
            <person name="Pfister S."/>
            <person name="Riley R."/>
            <person name="Sitrit Y."/>
            <person name="Stielow J.B."/>
            <person name="Szollosi G."/>
            <person name="Zifcakova L."/>
            <person name="Stursova M."/>
            <person name="Spatafora J.W."/>
            <person name="Tedersoo L."/>
            <person name="Vaario L.M."/>
            <person name="Yamada A."/>
            <person name="Yan M."/>
            <person name="Wang P."/>
            <person name="Xu J."/>
            <person name="Bruns T."/>
            <person name="Baldrian P."/>
            <person name="Vilgalys R."/>
            <person name="Dunand C."/>
            <person name="Henrissat B."/>
            <person name="Grigoriev I.V."/>
            <person name="Hibbett D."/>
            <person name="Nagy L.G."/>
            <person name="Martin F.M."/>
        </authorList>
    </citation>
    <scope>NUCLEOTIDE SEQUENCE</scope>
    <source>
        <strain evidence="1">P2</strain>
    </source>
</reference>
<protein>
    <submittedName>
        <fullName evidence="1">NAD(P)-binding protein</fullName>
    </submittedName>
</protein>
<evidence type="ECO:0000313" key="2">
    <source>
        <dbReference type="Proteomes" id="UP000886501"/>
    </source>
</evidence>
<accession>A0ACB6ZR44</accession>
<gene>
    <name evidence="1" type="ORF">BDM02DRAFT_3090022</name>
</gene>